<evidence type="ECO:0000313" key="8">
    <source>
        <dbReference type="EMBL" id="SDO01504.1"/>
    </source>
</evidence>
<dbReference type="CDD" id="cd02195">
    <property type="entry name" value="SelD"/>
    <property type="match status" value="1"/>
</dbReference>
<dbReference type="NCBIfam" id="TIGR00476">
    <property type="entry name" value="selD"/>
    <property type="match status" value="1"/>
</dbReference>
<dbReference type="Gene3D" id="3.30.1330.10">
    <property type="entry name" value="PurM-like, N-terminal domain"/>
    <property type="match status" value="1"/>
</dbReference>
<dbReference type="GO" id="GO:0005524">
    <property type="term" value="F:ATP binding"/>
    <property type="evidence" value="ECO:0007669"/>
    <property type="project" value="UniProtKB-KW"/>
</dbReference>
<dbReference type="GO" id="GO:0005737">
    <property type="term" value="C:cytoplasm"/>
    <property type="evidence" value="ECO:0007669"/>
    <property type="project" value="TreeGrafter"/>
</dbReference>
<dbReference type="STRING" id="206665.SAMN04488516_11627"/>
<evidence type="ECO:0000256" key="4">
    <source>
        <dbReference type="ARBA" id="ARBA00022840"/>
    </source>
</evidence>
<keyword evidence="2" id="KW-0547">Nucleotide-binding</keyword>
<protein>
    <submittedName>
        <fullName evidence="8">Selenophosphate synthase</fullName>
    </submittedName>
</protein>
<dbReference type="GO" id="GO:0004756">
    <property type="term" value="F:selenide, water dikinase activity"/>
    <property type="evidence" value="ECO:0007669"/>
    <property type="project" value="TreeGrafter"/>
</dbReference>
<dbReference type="InterPro" id="IPR036921">
    <property type="entry name" value="PurM-like_N_sf"/>
</dbReference>
<feature type="domain" description="PurM-like C-terminal" evidence="7">
    <location>
        <begin position="137"/>
        <end position="310"/>
    </location>
</feature>
<dbReference type="PIRSF" id="PIRSF036407">
    <property type="entry name" value="Selenphspht_syn"/>
    <property type="match status" value="1"/>
</dbReference>
<dbReference type="PANTHER" id="PTHR10256:SF0">
    <property type="entry name" value="INACTIVE SELENIDE, WATER DIKINASE-LIKE PROTEIN-RELATED"/>
    <property type="match status" value="1"/>
</dbReference>
<gene>
    <name evidence="8" type="ORF">SAMN04488516_11627</name>
</gene>
<evidence type="ECO:0000313" key="9">
    <source>
        <dbReference type="Proteomes" id="UP000199602"/>
    </source>
</evidence>
<dbReference type="InterPro" id="IPR004536">
    <property type="entry name" value="SPS/SelD"/>
</dbReference>
<evidence type="ECO:0000259" key="7">
    <source>
        <dbReference type="Pfam" id="PF02769"/>
    </source>
</evidence>
<accession>A0A1H0G3U2</accession>
<dbReference type="PANTHER" id="PTHR10256">
    <property type="entry name" value="SELENIDE, WATER DIKINASE"/>
    <property type="match status" value="1"/>
</dbReference>
<reference evidence="8 9" key="1">
    <citation type="submission" date="2016-10" db="EMBL/GenBank/DDBJ databases">
        <authorList>
            <person name="de Groot N.N."/>
        </authorList>
    </citation>
    <scope>NUCLEOTIDE SEQUENCE [LARGE SCALE GENOMIC DNA]</scope>
    <source>
        <strain evidence="8 9">DSM 15269</strain>
    </source>
</reference>
<dbReference type="SUPFAM" id="SSF55326">
    <property type="entry name" value="PurM N-terminal domain-like"/>
    <property type="match status" value="1"/>
</dbReference>
<dbReference type="GO" id="GO:0016260">
    <property type="term" value="P:selenocysteine biosynthetic process"/>
    <property type="evidence" value="ECO:0007669"/>
    <property type="project" value="TreeGrafter"/>
</dbReference>
<dbReference type="SUPFAM" id="SSF56042">
    <property type="entry name" value="PurM C-terminal domain-like"/>
    <property type="match status" value="1"/>
</dbReference>
<keyword evidence="9" id="KW-1185">Reference proteome</keyword>
<keyword evidence="4" id="KW-0067">ATP-binding</keyword>
<sequence length="318" mass="34373">MDLDFNSDIFIVPPSDYVDASVLKVPKNKALVQSVDFFTPIVNNPYWFGQIAAANSLSDIYAMGGVPFAVMNLVCFPVKKMSKNILKEILKGGLDKVREAGAVMAGGHSVEDEEIKYGLSVTGVIDQGKIAKNSALQKGDFLVLTKPIGTGVLATALKGEIGDEKIIEETLYKWCARLNSRAGEAISYFGLKAATDITGFGLGGHLLEMARASKVKIELWANEVPVLDQAKEMAAMGIIPAGSYANKHFCSRLVYVYPQVDELLVDLIFDAQTSGGLVLGVKEDILEDVLCFLKETEEFVKIVGQVVEDSISGSLVIK</sequence>
<proteinExistence type="predicted"/>
<dbReference type="InterPro" id="IPR016188">
    <property type="entry name" value="PurM-like_N"/>
</dbReference>
<evidence type="ECO:0000256" key="2">
    <source>
        <dbReference type="ARBA" id="ARBA00022741"/>
    </source>
</evidence>
<dbReference type="Pfam" id="PF02769">
    <property type="entry name" value="AIRS_C"/>
    <property type="match status" value="1"/>
</dbReference>
<dbReference type="Gene3D" id="3.90.650.10">
    <property type="entry name" value="PurM-like C-terminal domain"/>
    <property type="match status" value="1"/>
</dbReference>
<dbReference type="InterPro" id="IPR010918">
    <property type="entry name" value="PurM-like_C_dom"/>
</dbReference>
<keyword evidence="3" id="KW-0418">Kinase</keyword>
<evidence type="ECO:0000256" key="1">
    <source>
        <dbReference type="ARBA" id="ARBA00022679"/>
    </source>
</evidence>
<feature type="domain" description="PurM-like N-terminal" evidence="6">
    <location>
        <begin position="19"/>
        <end position="125"/>
    </location>
</feature>
<dbReference type="EMBL" id="FNIN01000016">
    <property type="protein sequence ID" value="SDO01504.1"/>
    <property type="molecule type" value="Genomic_DNA"/>
</dbReference>
<evidence type="ECO:0000256" key="3">
    <source>
        <dbReference type="ARBA" id="ARBA00022777"/>
    </source>
</evidence>
<organism evidence="8 9">
    <name type="scientific">Desulfonauticus submarinus</name>
    <dbReference type="NCBI Taxonomy" id="206665"/>
    <lineage>
        <taxon>Bacteria</taxon>
        <taxon>Pseudomonadati</taxon>
        <taxon>Thermodesulfobacteriota</taxon>
        <taxon>Desulfovibrionia</taxon>
        <taxon>Desulfovibrionales</taxon>
        <taxon>Desulfonauticaceae</taxon>
        <taxon>Desulfonauticus</taxon>
    </lineage>
</organism>
<keyword evidence="5" id="KW-0711">Selenium</keyword>
<evidence type="ECO:0000259" key="6">
    <source>
        <dbReference type="Pfam" id="PF00586"/>
    </source>
</evidence>
<dbReference type="AlphaFoldDB" id="A0A1H0G3U2"/>
<name>A0A1H0G3U2_9BACT</name>
<dbReference type="InterPro" id="IPR036676">
    <property type="entry name" value="PurM-like_C_sf"/>
</dbReference>
<keyword evidence="1" id="KW-0808">Transferase</keyword>
<dbReference type="Proteomes" id="UP000199602">
    <property type="component" value="Unassembled WGS sequence"/>
</dbReference>
<dbReference type="Pfam" id="PF00586">
    <property type="entry name" value="AIRS"/>
    <property type="match status" value="1"/>
</dbReference>
<evidence type="ECO:0000256" key="5">
    <source>
        <dbReference type="ARBA" id="ARBA00023266"/>
    </source>
</evidence>